<name>A0A4V2MHW8_9SPHI</name>
<dbReference type="EMBL" id="SJSK01000006">
    <property type="protein sequence ID" value="TCC88026.1"/>
    <property type="molecule type" value="Genomic_DNA"/>
</dbReference>
<protein>
    <submittedName>
        <fullName evidence="1">Uncharacterized protein</fullName>
    </submittedName>
</protein>
<organism evidence="1 2">
    <name type="scientific">Pedobacter frigiditerrae</name>
    <dbReference type="NCBI Taxonomy" id="2530452"/>
    <lineage>
        <taxon>Bacteria</taxon>
        <taxon>Pseudomonadati</taxon>
        <taxon>Bacteroidota</taxon>
        <taxon>Sphingobacteriia</taxon>
        <taxon>Sphingobacteriales</taxon>
        <taxon>Sphingobacteriaceae</taxon>
        <taxon>Pedobacter</taxon>
    </lineage>
</organism>
<dbReference type="OrthoDB" id="1441055at2"/>
<evidence type="ECO:0000313" key="1">
    <source>
        <dbReference type="EMBL" id="TCC88026.1"/>
    </source>
</evidence>
<evidence type="ECO:0000313" key="2">
    <source>
        <dbReference type="Proteomes" id="UP000292884"/>
    </source>
</evidence>
<comment type="caution">
    <text evidence="1">The sequence shown here is derived from an EMBL/GenBank/DDBJ whole genome shotgun (WGS) entry which is preliminary data.</text>
</comment>
<dbReference type="RefSeq" id="WP_131554990.1">
    <property type="nucleotide sequence ID" value="NZ_SJSK01000006.1"/>
</dbReference>
<proteinExistence type="predicted"/>
<reference evidence="1 2" key="1">
    <citation type="submission" date="2019-02" db="EMBL/GenBank/DDBJ databases">
        <title>Pedobacter sp. RP-1-13 sp. nov., isolated from Arctic soil.</title>
        <authorList>
            <person name="Dahal R.H."/>
        </authorList>
    </citation>
    <scope>NUCLEOTIDE SEQUENCE [LARGE SCALE GENOMIC DNA]</scope>
    <source>
        <strain evidence="1 2">RP-1-13</strain>
    </source>
</reference>
<sequence>MNYHEAELMIEANSHLVDQTYKGKTIDKLIIVPAKQEQIMKILSNLSLNLSSQKIYAQYSDFEIVAILDYEMWLWTGVLYKATLNEILASQLNQDSA</sequence>
<keyword evidence="2" id="KW-1185">Reference proteome</keyword>
<dbReference type="Proteomes" id="UP000292884">
    <property type="component" value="Unassembled WGS sequence"/>
</dbReference>
<dbReference type="AlphaFoldDB" id="A0A4V2MHW8"/>
<gene>
    <name evidence="1" type="ORF">EZ428_20095</name>
</gene>
<accession>A0A4V2MHW8</accession>